<dbReference type="Gene3D" id="3.30.565.10">
    <property type="entry name" value="Histidine kinase-like ATPase, C-terminal domain"/>
    <property type="match status" value="1"/>
</dbReference>
<comment type="caution">
    <text evidence="4">The sequence shown here is derived from an EMBL/GenBank/DDBJ whole genome shotgun (WGS) entry which is preliminary data.</text>
</comment>
<protein>
    <submittedName>
        <fullName evidence="4">Histidine kinase</fullName>
    </submittedName>
</protein>
<sequence>MNKLKRFSFQALLWLLIGVIIWISQRANLYVLKKNLLILLFQIILIGSFIYFAAPQLLVKKKYLQLFICSIVVLPIFAWILSVISPILIGSPFSGNPSNFPPDFPLPPRLRIKKPPSLFILHFLMLSIAYAFVILTEVFINLKEKEKETINAKNINLQNEIKLLKSQINPHFLFNALNNIYALSVIDSSKTQQSITYLSDMLRYVLYDCEKELVPIKKEITYIKNYLKLFALKNSKVYPITTNFKIENENISIAPMLLIPFIENALKHSNIEKINNVFVNINIEAKDNVVNFEIENSLPKNNTIKDEVGGIGLKNVKKRLSILYPNKHELYITKSESTFKVQLNITSQ</sequence>
<keyword evidence="2" id="KW-1133">Transmembrane helix</keyword>
<evidence type="ECO:0000259" key="3">
    <source>
        <dbReference type="Pfam" id="PF06580"/>
    </source>
</evidence>
<dbReference type="GO" id="GO:0016020">
    <property type="term" value="C:membrane"/>
    <property type="evidence" value="ECO:0007669"/>
    <property type="project" value="InterPro"/>
</dbReference>
<organism evidence="4 5">
    <name type="scientific">Maribacter vaceletii</name>
    <dbReference type="NCBI Taxonomy" id="1206816"/>
    <lineage>
        <taxon>Bacteria</taxon>
        <taxon>Pseudomonadati</taxon>
        <taxon>Bacteroidota</taxon>
        <taxon>Flavobacteriia</taxon>
        <taxon>Flavobacteriales</taxon>
        <taxon>Flavobacteriaceae</taxon>
        <taxon>Maribacter</taxon>
    </lineage>
</organism>
<accession>A0A495DUD2</accession>
<keyword evidence="4" id="KW-0808">Transferase</keyword>
<keyword evidence="5" id="KW-1185">Reference proteome</keyword>
<keyword evidence="1" id="KW-0175">Coiled coil</keyword>
<feature type="coiled-coil region" evidence="1">
    <location>
        <begin position="140"/>
        <end position="167"/>
    </location>
</feature>
<dbReference type="RefSeq" id="WP_121068823.1">
    <property type="nucleotide sequence ID" value="NZ_RBIQ01000010.1"/>
</dbReference>
<feature type="transmembrane region" description="Helical" evidence="2">
    <location>
        <begin position="66"/>
        <end position="89"/>
    </location>
</feature>
<dbReference type="Pfam" id="PF06580">
    <property type="entry name" value="His_kinase"/>
    <property type="match status" value="1"/>
</dbReference>
<dbReference type="AlphaFoldDB" id="A0A495DUD2"/>
<dbReference type="OrthoDB" id="9809908at2"/>
<evidence type="ECO:0000256" key="1">
    <source>
        <dbReference type="SAM" id="Coils"/>
    </source>
</evidence>
<dbReference type="EMBL" id="RBIQ01000010">
    <property type="protein sequence ID" value="RKR08058.1"/>
    <property type="molecule type" value="Genomic_DNA"/>
</dbReference>
<feature type="domain" description="Signal transduction histidine kinase internal region" evidence="3">
    <location>
        <begin position="160"/>
        <end position="233"/>
    </location>
</feature>
<dbReference type="InterPro" id="IPR036890">
    <property type="entry name" value="HATPase_C_sf"/>
</dbReference>
<keyword evidence="2" id="KW-0472">Membrane</keyword>
<dbReference type="Proteomes" id="UP000269412">
    <property type="component" value="Unassembled WGS sequence"/>
</dbReference>
<dbReference type="InterPro" id="IPR050640">
    <property type="entry name" value="Bact_2-comp_sensor_kinase"/>
</dbReference>
<proteinExistence type="predicted"/>
<dbReference type="GO" id="GO:0000155">
    <property type="term" value="F:phosphorelay sensor kinase activity"/>
    <property type="evidence" value="ECO:0007669"/>
    <property type="project" value="InterPro"/>
</dbReference>
<feature type="transmembrane region" description="Helical" evidence="2">
    <location>
        <begin position="119"/>
        <end position="140"/>
    </location>
</feature>
<evidence type="ECO:0000256" key="2">
    <source>
        <dbReference type="SAM" id="Phobius"/>
    </source>
</evidence>
<gene>
    <name evidence="4" type="ORF">CLV91_2824</name>
</gene>
<keyword evidence="2" id="KW-0812">Transmembrane</keyword>
<dbReference type="PANTHER" id="PTHR34220">
    <property type="entry name" value="SENSOR HISTIDINE KINASE YPDA"/>
    <property type="match status" value="1"/>
</dbReference>
<reference evidence="4 5" key="1">
    <citation type="submission" date="2018-10" db="EMBL/GenBank/DDBJ databases">
        <title>Genomic Encyclopedia of Archaeal and Bacterial Type Strains, Phase II (KMG-II): from individual species to whole genera.</title>
        <authorList>
            <person name="Goeker M."/>
        </authorList>
    </citation>
    <scope>NUCLEOTIDE SEQUENCE [LARGE SCALE GENOMIC DNA]</scope>
    <source>
        <strain evidence="4 5">DSM 25230</strain>
    </source>
</reference>
<dbReference type="InterPro" id="IPR010559">
    <property type="entry name" value="Sig_transdc_His_kin_internal"/>
</dbReference>
<keyword evidence="4" id="KW-0418">Kinase</keyword>
<name>A0A495DUD2_9FLAO</name>
<evidence type="ECO:0000313" key="4">
    <source>
        <dbReference type="EMBL" id="RKR08058.1"/>
    </source>
</evidence>
<dbReference type="PANTHER" id="PTHR34220:SF7">
    <property type="entry name" value="SENSOR HISTIDINE KINASE YPDA"/>
    <property type="match status" value="1"/>
</dbReference>
<evidence type="ECO:0000313" key="5">
    <source>
        <dbReference type="Proteomes" id="UP000269412"/>
    </source>
</evidence>
<feature type="transmembrane region" description="Helical" evidence="2">
    <location>
        <begin position="36"/>
        <end position="54"/>
    </location>
</feature>